<dbReference type="PANTHER" id="PTHR34217:SF1">
    <property type="entry name" value="CARBOXYPEPTIDASE 1"/>
    <property type="match status" value="1"/>
</dbReference>
<comment type="catalytic activity">
    <reaction evidence="1">
        <text>Release of a C-terminal amino acid with broad specificity, except for -Pro.</text>
        <dbReference type="EC" id="3.4.17.19"/>
    </reaction>
</comment>
<dbReference type="CDD" id="cd06460">
    <property type="entry name" value="M32_Taq"/>
    <property type="match status" value="1"/>
</dbReference>
<dbReference type="EC" id="3.4.17.19" evidence="1"/>
<dbReference type="PANTHER" id="PTHR34217">
    <property type="entry name" value="METAL-DEPENDENT CARBOXYPEPTIDASE"/>
    <property type="match status" value="1"/>
</dbReference>
<keyword evidence="1 2" id="KW-0479">Metal-binding</keyword>
<dbReference type="EMBL" id="LSZP01000027">
    <property type="protein sequence ID" value="KXU36362.1"/>
    <property type="molecule type" value="Genomic_DNA"/>
</dbReference>
<keyword evidence="1 4" id="KW-0121">Carboxypeptidase</keyword>
<accession>A0A139SPB4</accession>
<name>A0A139SPB4_9BACT</name>
<dbReference type="PRINTS" id="PR00998">
    <property type="entry name" value="CRBOXYPTASET"/>
</dbReference>
<dbReference type="Pfam" id="PF02074">
    <property type="entry name" value="Peptidase_M32"/>
    <property type="match status" value="1"/>
</dbReference>
<protein>
    <recommendedName>
        <fullName evidence="1">Metal-dependent carboxypeptidase</fullName>
        <ecNumber evidence="1">3.4.17.19</ecNumber>
    </recommendedName>
</protein>
<dbReference type="Proteomes" id="UP000071392">
    <property type="component" value="Unassembled WGS sequence"/>
</dbReference>
<dbReference type="PIRSF" id="PIRSF006615">
    <property type="entry name" value="Zn_crbxpep_Taq"/>
    <property type="match status" value="1"/>
</dbReference>
<keyword evidence="1" id="KW-0645">Protease</keyword>
<organism evidence="4 5">
    <name type="scientific">Cephaloticoccus capnophilus</name>
    <dbReference type="NCBI Taxonomy" id="1548208"/>
    <lineage>
        <taxon>Bacteria</taxon>
        <taxon>Pseudomonadati</taxon>
        <taxon>Verrucomicrobiota</taxon>
        <taxon>Opitutia</taxon>
        <taxon>Opitutales</taxon>
        <taxon>Opitutaceae</taxon>
        <taxon>Cephaloticoccus</taxon>
    </lineage>
</organism>
<dbReference type="OrthoDB" id="9772308at2"/>
<evidence type="ECO:0000313" key="4">
    <source>
        <dbReference type="EMBL" id="KXU36362.1"/>
    </source>
</evidence>
<feature type="binding site" evidence="2">
    <location>
        <position position="293"/>
    </location>
    <ligand>
        <name>Zn(2+)</name>
        <dbReference type="ChEBI" id="CHEBI:29105"/>
        <note>catalytic</note>
    </ligand>
</feature>
<comment type="similarity">
    <text evidence="1">Belongs to the peptidase M32 family.</text>
</comment>
<gene>
    <name evidence="4" type="ORF">AXK12_03370</name>
</gene>
<keyword evidence="2" id="KW-0862">Zinc</keyword>
<keyword evidence="5" id="KW-1185">Reference proteome</keyword>
<dbReference type="SUPFAM" id="SSF55486">
    <property type="entry name" value="Metalloproteases ('zincins'), catalytic domain"/>
    <property type="match status" value="1"/>
</dbReference>
<dbReference type="STRING" id="1548208.AXK12_03370"/>
<dbReference type="GO" id="GO:0006508">
    <property type="term" value="P:proteolysis"/>
    <property type="evidence" value="ECO:0007669"/>
    <property type="project" value="UniProtKB-UniRule"/>
</dbReference>
<comment type="cofactor">
    <cofactor evidence="2">
        <name>Zn(2+)</name>
        <dbReference type="ChEBI" id="CHEBI:29105"/>
    </cofactor>
    <text evidence="2">Binds 1 zinc ion per subunit.</text>
</comment>
<sequence>MVSPHSSSPAPTPYAQLLSHLGRIHKLETIAQLLGWDEQVNLPKGSADLRAEQHAVLAETIHAAASDPELGALIARLAEGKGAAGDALSAEERLVVREAQRDYERATKLPVAFVRAKAAQSSVGFHAWAKARAEDDFASYAPVLERNLELAREEAAYLGWGGDPCTSASGEGGSRAYDYMIDKHDPGLSAAVIEGLFGELRAGLVPLAREISENDDGRAKAARARLRGFSINAQREFLDEVTRRLGFDYEHGRIDVSLHPFCAGTGADIRMTTRFNEDEPLDSLFSAIHETGHGLYEQGLPLAHHATALGKAAGMGVHESQSRLWENQVGRSRAFWAFFEPRFREKFSGPLRGVSSEELYLAVNAVEPTLIRVDADEVTYNLHIILRFEIERQLFSGALKVGDLPEAWAALSRELLGLEPKNDREGVLQDVHWSDGAFGYFPSYCLGNMIAAQLWEAVRAEEPEIEADFAHGDFGRLLAWLRKNVHAAGKRHDALDLTQRVTGKPLSPAPLLRYLRERYLPLYS</sequence>
<dbReference type="GO" id="GO:0004181">
    <property type="term" value="F:metallocarboxypeptidase activity"/>
    <property type="evidence" value="ECO:0007669"/>
    <property type="project" value="UniProtKB-UniRule"/>
</dbReference>
<dbReference type="AlphaFoldDB" id="A0A139SPB4"/>
<keyword evidence="1" id="KW-0482">Metalloprotease</keyword>
<feature type="binding site" evidence="2">
    <location>
        <position position="319"/>
    </location>
    <ligand>
        <name>Zn(2+)</name>
        <dbReference type="ChEBI" id="CHEBI:29105"/>
        <note>catalytic</note>
    </ligand>
</feature>
<evidence type="ECO:0000256" key="1">
    <source>
        <dbReference type="PIRNR" id="PIRNR006615"/>
    </source>
</evidence>
<proteinExistence type="inferred from homology"/>
<dbReference type="InterPro" id="IPR001333">
    <property type="entry name" value="Peptidase_M32_Taq"/>
</dbReference>
<feature type="active site" description="Proton donor/acceptor" evidence="3">
    <location>
        <position position="290"/>
    </location>
</feature>
<comment type="function">
    <text evidence="1">Broad specificity carboxypetidase that releases amino acids sequentially from the C-terminus, including neutral, aromatic, polar and basic residues.</text>
</comment>
<keyword evidence="1" id="KW-0378">Hydrolase</keyword>
<evidence type="ECO:0000313" key="5">
    <source>
        <dbReference type="Proteomes" id="UP000071392"/>
    </source>
</evidence>
<dbReference type="PROSITE" id="PS52034">
    <property type="entry name" value="PEPTIDASE_M32"/>
    <property type="match status" value="1"/>
</dbReference>
<evidence type="ECO:0000256" key="2">
    <source>
        <dbReference type="PIRSR" id="PIRSR006615-1"/>
    </source>
</evidence>
<comment type="caution">
    <text evidence="4">The sequence shown here is derived from an EMBL/GenBank/DDBJ whole genome shotgun (WGS) entry which is preliminary data.</text>
</comment>
<dbReference type="Gene3D" id="1.10.1370.30">
    <property type="match status" value="1"/>
</dbReference>
<dbReference type="GO" id="GO:0046872">
    <property type="term" value="F:metal ion binding"/>
    <property type="evidence" value="ECO:0007669"/>
    <property type="project" value="UniProtKB-KW"/>
</dbReference>
<feature type="binding site" evidence="2">
    <location>
        <position position="289"/>
    </location>
    <ligand>
        <name>Zn(2+)</name>
        <dbReference type="ChEBI" id="CHEBI:29105"/>
        <note>catalytic</note>
    </ligand>
</feature>
<reference evidence="4 5" key="1">
    <citation type="submission" date="2016-02" db="EMBL/GenBank/DDBJ databases">
        <authorList>
            <person name="Wen L."/>
            <person name="He K."/>
            <person name="Yang H."/>
        </authorList>
    </citation>
    <scope>NUCLEOTIDE SEQUENCE [LARGE SCALE GENOMIC DNA]</scope>
    <source>
        <strain evidence="4 5">CV41</strain>
    </source>
</reference>
<evidence type="ECO:0000256" key="3">
    <source>
        <dbReference type="PIRSR" id="PIRSR006615-2"/>
    </source>
</evidence>